<dbReference type="EMBL" id="CP025688">
    <property type="protein sequence ID" value="QAA23208.1"/>
    <property type="molecule type" value="Genomic_DNA"/>
</dbReference>
<dbReference type="PANTHER" id="PTHR30408:SF12">
    <property type="entry name" value="TYPE I RESTRICTION ENZYME MJAVIII SPECIFICITY SUBUNIT"/>
    <property type="match status" value="1"/>
</dbReference>
<dbReference type="GO" id="GO:0004519">
    <property type="term" value="F:endonuclease activity"/>
    <property type="evidence" value="ECO:0007669"/>
    <property type="project" value="UniProtKB-KW"/>
</dbReference>
<dbReference type="SUPFAM" id="SSF116734">
    <property type="entry name" value="DNA methylase specificity domain"/>
    <property type="match status" value="2"/>
</dbReference>
<keyword evidence="6" id="KW-0540">Nuclease</keyword>
<dbReference type="InterPro" id="IPR000055">
    <property type="entry name" value="Restrct_endonuc_typeI_TRD"/>
</dbReference>
<gene>
    <name evidence="6" type="ORF">C0674_11580</name>
</gene>
<accession>A0ABX5Q964</accession>
<sequence length="405" mass="46444">MTEQTNLVPKRRFKEFQNTNTSAWEQREFSELVTRVSISSEEDELPRIEYEDVVSGQGVLNKDIIAKESEKKGIEFVAGDTLFGKLRPYLQNWLLPDFKGIAVGDWWVLRPNGMDSKFIYNLIQCSKYQTVANLSTGTKMPRSDWKIVSTTEFAVPTDKAEQAKIGELFSTLDHLITLHQRKLEKMKALKSAYLSEMFPVEGEREPKRRFAGFTGAWEQRKLGEIGKTQSGIGFPDIEQGGKDGVPFFKVSDMNNNGNEYEMLNANNYVSVEQIRRKSWKPIETVPAAIFAKVGAAIMLNRKRLVRNPFLIDNNTMAYIFDESWDVDFGRILFETIYLPRFAQVGALPSYNGSDVEGIKIFVPTLDEQKKIGIFFKELDNTIALHQRKLEKLQNLKKAYLNEMFV</sequence>
<dbReference type="Gene3D" id="1.10.287.1120">
    <property type="entry name" value="Bipartite methylase S protein"/>
    <property type="match status" value="1"/>
</dbReference>
<evidence type="ECO:0000256" key="4">
    <source>
        <dbReference type="SAM" id="Coils"/>
    </source>
</evidence>
<evidence type="ECO:0000256" key="1">
    <source>
        <dbReference type="ARBA" id="ARBA00010923"/>
    </source>
</evidence>
<keyword evidence="3" id="KW-0238">DNA-binding</keyword>
<feature type="domain" description="Type I restriction modification DNA specificity" evidence="5">
    <location>
        <begin position="217"/>
        <end position="393"/>
    </location>
</feature>
<dbReference type="PANTHER" id="PTHR30408">
    <property type="entry name" value="TYPE-1 RESTRICTION ENZYME ECOKI SPECIFICITY PROTEIN"/>
    <property type="match status" value="1"/>
</dbReference>
<organism evidence="6 7">
    <name type="scientific">Sporolactobacillus terrae</name>
    <dbReference type="NCBI Taxonomy" id="269673"/>
    <lineage>
        <taxon>Bacteria</taxon>
        <taxon>Bacillati</taxon>
        <taxon>Bacillota</taxon>
        <taxon>Bacilli</taxon>
        <taxon>Bacillales</taxon>
        <taxon>Sporolactobacillaceae</taxon>
        <taxon>Sporolactobacillus</taxon>
    </lineage>
</organism>
<evidence type="ECO:0000313" key="7">
    <source>
        <dbReference type="Proteomes" id="UP000285882"/>
    </source>
</evidence>
<name>A0ABX5Q964_9BACL</name>
<evidence type="ECO:0000313" key="6">
    <source>
        <dbReference type="EMBL" id="QAA23208.1"/>
    </source>
</evidence>
<keyword evidence="4" id="KW-0175">Coiled coil</keyword>
<keyword evidence="6" id="KW-0378">Hydrolase</keyword>
<dbReference type="InterPro" id="IPR052021">
    <property type="entry name" value="Type-I_RS_S_subunit"/>
</dbReference>
<dbReference type="InterPro" id="IPR044946">
    <property type="entry name" value="Restrct_endonuc_typeI_TRD_sf"/>
</dbReference>
<keyword evidence="7" id="KW-1185">Reference proteome</keyword>
<keyword evidence="6" id="KW-0255">Endonuclease</keyword>
<dbReference type="Proteomes" id="UP000285882">
    <property type="component" value="Chromosome"/>
</dbReference>
<dbReference type="RefSeq" id="WP_128166939.1">
    <property type="nucleotide sequence ID" value="NZ_CP025688.1"/>
</dbReference>
<comment type="similarity">
    <text evidence="1">Belongs to the type-I restriction system S methylase family.</text>
</comment>
<keyword evidence="2" id="KW-0680">Restriction system</keyword>
<dbReference type="Gene3D" id="3.90.220.20">
    <property type="entry name" value="DNA methylase specificity domains"/>
    <property type="match status" value="2"/>
</dbReference>
<dbReference type="Pfam" id="PF01420">
    <property type="entry name" value="Methylase_S"/>
    <property type="match status" value="2"/>
</dbReference>
<feature type="domain" description="Type I restriction modification DNA specificity" evidence="5">
    <location>
        <begin position="102"/>
        <end position="186"/>
    </location>
</feature>
<evidence type="ECO:0000256" key="2">
    <source>
        <dbReference type="ARBA" id="ARBA00022747"/>
    </source>
</evidence>
<proteinExistence type="inferred from homology"/>
<reference evidence="6 7" key="1">
    <citation type="submission" date="2018-01" db="EMBL/GenBank/DDBJ databases">
        <title>Complete genome sequencing of Sporolactobacillus terrae DLG3.</title>
        <authorList>
            <person name="Nam Y.-D."/>
            <person name="Kang J."/>
            <person name="Chung W.-H."/>
        </authorList>
    </citation>
    <scope>NUCLEOTIDE SEQUENCE [LARGE SCALE GENOMIC DNA]</scope>
    <source>
        <strain evidence="6 7">DLG3</strain>
    </source>
</reference>
<protein>
    <submittedName>
        <fullName evidence="6">Restriction endonuclease subunit S</fullName>
    </submittedName>
</protein>
<evidence type="ECO:0000259" key="5">
    <source>
        <dbReference type="Pfam" id="PF01420"/>
    </source>
</evidence>
<feature type="coiled-coil region" evidence="4">
    <location>
        <begin position="375"/>
        <end position="402"/>
    </location>
</feature>
<evidence type="ECO:0000256" key="3">
    <source>
        <dbReference type="ARBA" id="ARBA00023125"/>
    </source>
</evidence>